<dbReference type="AlphaFoldDB" id="A0A8T8WFE1"/>
<evidence type="ECO:0000313" key="2">
    <source>
        <dbReference type="EMBL" id="QZP38453.1"/>
    </source>
</evidence>
<dbReference type="GeneID" id="67177425"/>
<keyword evidence="1" id="KW-1133">Transmembrane helix</keyword>
<feature type="transmembrane region" description="Helical" evidence="1">
    <location>
        <begin position="118"/>
        <end position="139"/>
    </location>
</feature>
<proteinExistence type="predicted"/>
<name>A0A8T8WFE1_9EURY</name>
<feature type="transmembrane region" description="Helical" evidence="1">
    <location>
        <begin position="244"/>
        <end position="261"/>
    </location>
</feature>
<keyword evidence="3" id="KW-1185">Reference proteome</keyword>
<accession>A0A8T8WFE1</accession>
<keyword evidence="1" id="KW-0472">Membrane</keyword>
<evidence type="ECO:0000313" key="3">
    <source>
        <dbReference type="Proteomes" id="UP000826254"/>
    </source>
</evidence>
<sequence length="274" mass="29081">MDGSGAAETRADIALLALPAVAMLAVYPLPEPVKRSFALTYTDPTLVTAFTAHYVHLGAEHLIANLIAYLLVVGVAYQLARIQRSLPQFRVLFVATLVAVPFALSGLNVALVRPRVGFGFSGVLAGFFGVLSLTLSGYVRRALRVDLARGWDSLPYFADLSLIGLVLVWRAPGTWVVAVAAGVVTAAYAGRLYTNLRRTESLWHDWVSRPGYAELGVLGGALVLAFPLLAFPPSTGGDGSVVNFYAHFLGFSLTAIAGYLLPPIDGVETPVPAA</sequence>
<gene>
    <name evidence="2" type="ORF">K6T50_04745</name>
</gene>
<dbReference type="RefSeq" id="WP_222608253.1">
    <property type="nucleotide sequence ID" value="NZ_CP081958.1"/>
</dbReference>
<reference evidence="2 3" key="1">
    <citation type="journal article" date="2021" name="Int. J. Syst. Evol. Microbiol.">
        <title>Halobaculum halophilum sp. nov. and Halobaculum salinum sp. nov., isolated from salt lake and saline soil.</title>
        <authorList>
            <person name="Cui H.L."/>
            <person name="Shi X.W."/>
            <person name="Yin X.M."/>
            <person name="Yang X.Y."/>
            <person name="Hou J."/>
            <person name="Zhu L."/>
        </authorList>
    </citation>
    <scope>NUCLEOTIDE SEQUENCE [LARGE SCALE GENOMIC DNA]</scope>
    <source>
        <strain evidence="2 3">NBRC 109044</strain>
    </source>
</reference>
<evidence type="ECO:0000256" key="1">
    <source>
        <dbReference type="SAM" id="Phobius"/>
    </source>
</evidence>
<keyword evidence="1" id="KW-0812">Transmembrane</keyword>
<feature type="transmembrane region" description="Helical" evidence="1">
    <location>
        <begin position="92"/>
        <end position="112"/>
    </location>
</feature>
<dbReference type="Proteomes" id="UP000826254">
    <property type="component" value="Chromosome"/>
</dbReference>
<feature type="transmembrane region" description="Helical" evidence="1">
    <location>
        <begin position="12"/>
        <end position="29"/>
    </location>
</feature>
<feature type="transmembrane region" description="Helical" evidence="1">
    <location>
        <begin position="215"/>
        <end position="232"/>
    </location>
</feature>
<dbReference type="EMBL" id="CP081958">
    <property type="protein sequence ID" value="QZP38453.1"/>
    <property type="molecule type" value="Genomic_DNA"/>
</dbReference>
<feature type="transmembrane region" description="Helical" evidence="1">
    <location>
        <begin position="175"/>
        <end position="194"/>
    </location>
</feature>
<dbReference type="KEGG" id="hmp:K6T50_04745"/>
<organism evidence="2 3">
    <name type="scientific">Halobaculum magnesiiphilum</name>
    <dbReference type="NCBI Taxonomy" id="1017351"/>
    <lineage>
        <taxon>Archaea</taxon>
        <taxon>Methanobacteriati</taxon>
        <taxon>Methanobacteriota</taxon>
        <taxon>Stenosarchaea group</taxon>
        <taxon>Halobacteria</taxon>
        <taxon>Halobacteriales</taxon>
        <taxon>Haloferacaceae</taxon>
        <taxon>Halobaculum</taxon>
    </lineage>
</organism>
<feature type="transmembrane region" description="Helical" evidence="1">
    <location>
        <begin position="62"/>
        <end position="80"/>
    </location>
</feature>
<protein>
    <submittedName>
        <fullName evidence="2">Uncharacterized protein</fullName>
    </submittedName>
</protein>